<dbReference type="SUPFAM" id="SSF48317">
    <property type="entry name" value="Acid phosphatase/Vanadium-dependent haloperoxidase"/>
    <property type="match status" value="1"/>
</dbReference>
<evidence type="ECO:0000256" key="2">
    <source>
        <dbReference type="SAM" id="Phobius"/>
    </source>
</evidence>
<feature type="transmembrane region" description="Helical" evidence="2">
    <location>
        <begin position="49"/>
        <end position="71"/>
    </location>
</feature>
<dbReference type="Gene3D" id="1.20.144.10">
    <property type="entry name" value="Phosphatidic acid phosphatase type 2/haloperoxidase"/>
    <property type="match status" value="1"/>
</dbReference>
<dbReference type="RefSeq" id="WP_041047055.1">
    <property type="nucleotide sequence ID" value="NZ_JXAK01000010.1"/>
</dbReference>
<evidence type="ECO:0000256" key="1">
    <source>
        <dbReference type="ARBA" id="ARBA00010792"/>
    </source>
</evidence>
<dbReference type="Proteomes" id="UP000031967">
    <property type="component" value="Unassembled WGS sequence"/>
</dbReference>
<protein>
    <submittedName>
        <fullName evidence="5">Alkaline phosphatase</fullName>
    </submittedName>
</protein>
<name>A0ABR5AK04_9BACL</name>
<feature type="transmembrane region" description="Helical" evidence="2">
    <location>
        <begin position="219"/>
        <end position="239"/>
    </location>
</feature>
<feature type="transmembrane region" description="Helical" evidence="2">
    <location>
        <begin position="337"/>
        <end position="361"/>
    </location>
</feature>
<feature type="transmembrane region" description="Helical" evidence="2">
    <location>
        <begin position="368"/>
        <end position="391"/>
    </location>
</feature>
<keyword evidence="2" id="KW-0472">Membrane</keyword>
<reference evidence="5 6" key="1">
    <citation type="submission" date="2014-12" db="EMBL/GenBank/DDBJ databases">
        <title>Draft genome sequence of Paenibacillus kamchatkensis strain B-2647.</title>
        <authorList>
            <person name="Karlyshev A.V."/>
            <person name="Kudryashova E.B."/>
        </authorList>
    </citation>
    <scope>NUCLEOTIDE SEQUENCE [LARGE SCALE GENOMIC DNA]</scope>
    <source>
        <strain evidence="5 6">VKM B-2647</strain>
    </source>
</reference>
<dbReference type="PANTHER" id="PTHR42709">
    <property type="entry name" value="ALKALINE PHOSPHATASE LIKE PROTEIN"/>
    <property type="match status" value="1"/>
</dbReference>
<feature type="transmembrane region" description="Helical" evidence="2">
    <location>
        <begin position="12"/>
        <end position="29"/>
    </location>
</feature>
<keyword evidence="2" id="KW-1133">Transmembrane helix</keyword>
<feature type="transmembrane region" description="Helical" evidence="2">
    <location>
        <begin position="171"/>
        <end position="189"/>
    </location>
</feature>
<dbReference type="InterPro" id="IPR032816">
    <property type="entry name" value="VTT_dom"/>
</dbReference>
<keyword evidence="6" id="KW-1185">Reference proteome</keyword>
<dbReference type="PANTHER" id="PTHR42709:SF9">
    <property type="entry name" value="ALKALINE PHOSPHATASE LIKE PROTEIN"/>
    <property type="match status" value="1"/>
</dbReference>
<feature type="transmembrane region" description="Helical" evidence="2">
    <location>
        <begin position="273"/>
        <end position="294"/>
    </location>
</feature>
<feature type="domain" description="VTT" evidence="4">
    <location>
        <begin position="29"/>
        <end position="155"/>
    </location>
</feature>
<dbReference type="InterPro" id="IPR051311">
    <property type="entry name" value="DedA_domain"/>
</dbReference>
<feature type="transmembrane region" description="Helical" evidence="2">
    <location>
        <begin position="403"/>
        <end position="423"/>
    </location>
</feature>
<accession>A0ABR5AK04</accession>
<dbReference type="Pfam" id="PF01569">
    <property type="entry name" value="PAP2"/>
    <property type="match status" value="1"/>
</dbReference>
<feature type="domain" description="Phosphatidic acid phosphatase type 2/haloperoxidase" evidence="3">
    <location>
        <begin position="338"/>
        <end position="412"/>
    </location>
</feature>
<proteinExistence type="inferred from homology"/>
<dbReference type="InterPro" id="IPR000326">
    <property type="entry name" value="PAP2/HPO"/>
</dbReference>
<comment type="caution">
    <text evidence="5">The sequence shown here is derived from an EMBL/GenBank/DDBJ whole genome shotgun (WGS) entry which is preliminary data.</text>
</comment>
<evidence type="ECO:0000259" key="3">
    <source>
        <dbReference type="Pfam" id="PF01569"/>
    </source>
</evidence>
<keyword evidence="2" id="KW-0812">Transmembrane</keyword>
<evidence type="ECO:0000259" key="4">
    <source>
        <dbReference type="Pfam" id="PF09335"/>
    </source>
</evidence>
<dbReference type="Pfam" id="PF09335">
    <property type="entry name" value="VTT_dom"/>
    <property type="match status" value="1"/>
</dbReference>
<sequence length="434" mass="49569">MGHITAWLEHYGYIVLFLSLMLELIAFGIPTEVLMSYAGFLVYQGKLGWLPSILVSGLGSVTGITISYWIGFKLGTPFFHKYGHKLHMGPERIEKTSKWFGKYGNKLLIVAYFIPGIRHITGYFSGITKLPFPAFALYAYIGAFLWTATFITLGKVLGPKWEQFHSSMNKYLIIGGIIAAVILSCVYLYKRFKPNLYEKSSTILNRSVETFHSWGRVRFLLVFASLAFLGLFSLMLGLIQDMLAHEFTDFDTVTLFIVHTLFDESWSPLMNRFALLGTYWVFTPLLACTCIWIMFKGKDRLLELSFLFFVVIGGEAWDEGLRMLFHRSGPMPSHAHVPYTFPSEHTLITLIVCGFTAFLLVRHHARTWVRFIATLMVLAVAFLVGVSRIYFEIQYPSDVAAGYVFGGVWVTLNIVLLEIFRLLRHHARSEEVHR</sequence>
<evidence type="ECO:0000313" key="5">
    <source>
        <dbReference type="EMBL" id="KIL41349.1"/>
    </source>
</evidence>
<evidence type="ECO:0000313" key="6">
    <source>
        <dbReference type="Proteomes" id="UP000031967"/>
    </source>
</evidence>
<gene>
    <name evidence="5" type="ORF">SD70_07865</name>
</gene>
<comment type="similarity">
    <text evidence="1">Belongs to the DedA family.</text>
</comment>
<dbReference type="InterPro" id="IPR036938">
    <property type="entry name" value="PAP2/HPO_sf"/>
</dbReference>
<organism evidence="5 6">
    <name type="scientific">Gordoniibacillus kamchatkensis</name>
    <dbReference type="NCBI Taxonomy" id="1590651"/>
    <lineage>
        <taxon>Bacteria</taxon>
        <taxon>Bacillati</taxon>
        <taxon>Bacillota</taxon>
        <taxon>Bacilli</taxon>
        <taxon>Bacillales</taxon>
        <taxon>Paenibacillaceae</taxon>
        <taxon>Gordoniibacillus</taxon>
    </lineage>
</organism>
<feature type="transmembrane region" description="Helical" evidence="2">
    <location>
        <begin position="301"/>
        <end position="317"/>
    </location>
</feature>
<feature type="transmembrane region" description="Helical" evidence="2">
    <location>
        <begin position="130"/>
        <end position="151"/>
    </location>
</feature>
<dbReference type="EMBL" id="JXAK01000010">
    <property type="protein sequence ID" value="KIL41349.1"/>
    <property type="molecule type" value="Genomic_DNA"/>
</dbReference>